<dbReference type="EMBL" id="VLLN01000002">
    <property type="protein sequence ID" value="TWJ32967.1"/>
    <property type="molecule type" value="Genomic_DNA"/>
</dbReference>
<accession>A0A562WRN0</accession>
<keyword evidence="2" id="KW-1185">Reference proteome</keyword>
<name>A0A562WRN0_9BACT</name>
<evidence type="ECO:0000313" key="2">
    <source>
        <dbReference type="Proteomes" id="UP000319449"/>
    </source>
</evidence>
<proteinExistence type="predicted"/>
<dbReference type="AlphaFoldDB" id="A0A562WRN0"/>
<organism evidence="1 2">
    <name type="scientific">Geobacter argillaceus</name>
    <dbReference type="NCBI Taxonomy" id="345631"/>
    <lineage>
        <taxon>Bacteria</taxon>
        <taxon>Pseudomonadati</taxon>
        <taxon>Thermodesulfobacteriota</taxon>
        <taxon>Desulfuromonadia</taxon>
        <taxon>Geobacterales</taxon>
        <taxon>Geobacteraceae</taxon>
        <taxon>Geobacter</taxon>
    </lineage>
</organism>
<reference evidence="1 2" key="1">
    <citation type="submission" date="2019-07" db="EMBL/GenBank/DDBJ databases">
        <title>Genomic Encyclopedia of Archaeal and Bacterial Type Strains, Phase II (KMG-II): from individual species to whole genera.</title>
        <authorList>
            <person name="Goeker M."/>
        </authorList>
    </citation>
    <scope>NUCLEOTIDE SEQUENCE [LARGE SCALE GENOMIC DNA]</scope>
    <source>
        <strain evidence="1 2">ATCC BAA-1139</strain>
    </source>
</reference>
<protein>
    <submittedName>
        <fullName evidence="1">Uncharacterized protein</fullName>
    </submittedName>
</protein>
<gene>
    <name evidence="1" type="ORF">JN12_00378</name>
</gene>
<comment type="caution">
    <text evidence="1">The sequence shown here is derived from an EMBL/GenBank/DDBJ whole genome shotgun (WGS) entry which is preliminary data.</text>
</comment>
<evidence type="ECO:0000313" key="1">
    <source>
        <dbReference type="EMBL" id="TWJ32967.1"/>
    </source>
</evidence>
<sequence>MKSTMEYQAAALDQRAIFQIPAAVVNVKSFLRQITRLSKSRLLFTNGPGMTTLFNEQ</sequence>
<dbReference type="Proteomes" id="UP000319449">
    <property type="component" value="Unassembled WGS sequence"/>
</dbReference>